<organism evidence="1 2">
    <name type="scientific">Guopingia tenuis</name>
    <dbReference type="NCBI Taxonomy" id="2763656"/>
    <lineage>
        <taxon>Bacteria</taxon>
        <taxon>Bacillati</taxon>
        <taxon>Bacillota</taxon>
        <taxon>Clostridia</taxon>
        <taxon>Christensenellales</taxon>
        <taxon>Christensenellaceae</taxon>
        <taxon>Guopingia</taxon>
    </lineage>
</organism>
<dbReference type="EMBL" id="JACRSS010000001">
    <property type="protein sequence ID" value="MBC8538000.1"/>
    <property type="molecule type" value="Genomic_DNA"/>
</dbReference>
<dbReference type="Proteomes" id="UP000617951">
    <property type="component" value="Unassembled WGS sequence"/>
</dbReference>
<dbReference type="Pfam" id="PF12710">
    <property type="entry name" value="HAD"/>
    <property type="match status" value="1"/>
</dbReference>
<name>A0A926DFJ7_9FIRM</name>
<dbReference type="Gene3D" id="1.20.1440.100">
    <property type="entry name" value="SG protein - dephosphorylation function"/>
    <property type="match status" value="1"/>
</dbReference>
<protein>
    <submittedName>
        <fullName evidence="1">HAD-IB family phosphatase</fullName>
    </submittedName>
</protein>
<reference evidence="1" key="1">
    <citation type="submission" date="2020-08" db="EMBL/GenBank/DDBJ databases">
        <title>Genome public.</title>
        <authorList>
            <person name="Liu C."/>
            <person name="Sun Q."/>
        </authorList>
    </citation>
    <scope>NUCLEOTIDE SEQUENCE</scope>
    <source>
        <strain evidence="1">NSJ-63</strain>
    </source>
</reference>
<proteinExistence type="predicted"/>
<evidence type="ECO:0000313" key="1">
    <source>
        <dbReference type="EMBL" id="MBC8538000.1"/>
    </source>
</evidence>
<dbReference type="Gene3D" id="3.40.50.1000">
    <property type="entry name" value="HAD superfamily/HAD-like"/>
    <property type="match status" value="1"/>
</dbReference>
<sequence length="189" mass="22438">MNVYDFDKTIYKKDSSWAFYFYCLRRQPLLFRYWPRQGWAALRYALGRIDKTRMKQEFYRYFRGVADIEKKAETFWETKRDGIFPWYLAQKEEGDVVVSASPEFLLRPICRELGIGCLIASRVDVKTGKYTGKNCHGAEKVRRFREKFPCAEIDQFYSDSLSDAPLAEMAKESFLVRKGRVEPWKSEKI</sequence>
<dbReference type="NCBIfam" id="TIGR01488">
    <property type="entry name" value="HAD-SF-IB"/>
    <property type="match status" value="1"/>
</dbReference>
<accession>A0A926DFJ7</accession>
<evidence type="ECO:0000313" key="2">
    <source>
        <dbReference type="Proteomes" id="UP000617951"/>
    </source>
</evidence>
<dbReference type="RefSeq" id="WP_249279802.1">
    <property type="nucleotide sequence ID" value="NZ_JACRSS010000001.1"/>
</dbReference>
<dbReference type="InterPro" id="IPR036412">
    <property type="entry name" value="HAD-like_sf"/>
</dbReference>
<keyword evidence="2" id="KW-1185">Reference proteome</keyword>
<dbReference type="SUPFAM" id="SSF56784">
    <property type="entry name" value="HAD-like"/>
    <property type="match status" value="1"/>
</dbReference>
<dbReference type="InterPro" id="IPR023214">
    <property type="entry name" value="HAD_sf"/>
</dbReference>
<gene>
    <name evidence="1" type="ORF">H8693_03530</name>
</gene>
<comment type="caution">
    <text evidence="1">The sequence shown here is derived from an EMBL/GenBank/DDBJ whole genome shotgun (WGS) entry which is preliminary data.</text>
</comment>
<dbReference type="AlphaFoldDB" id="A0A926DFJ7"/>